<reference evidence="1" key="1">
    <citation type="journal article" date="2023" name="Science">
        <title>Genome structures resolve the early diversification of teleost fishes.</title>
        <authorList>
            <person name="Parey E."/>
            <person name="Louis A."/>
            <person name="Montfort J."/>
            <person name="Bouchez O."/>
            <person name="Roques C."/>
            <person name="Iampietro C."/>
            <person name="Lluch J."/>
            <person name="Castinel A."/>
            <person name="Donnadieu C."/>
            <person name="Desvignes T."/>
            <person name="Floi Bucao C."/>
            <person name="Jouanno E."/>
            <person name="Wen M."/>
            <person name="Mejri S."/>
            <person name="Dirks R."/>
            <person name="Jansen H."/>
            <person name="Henkel C."/>
            <person name="Chen W.J."/>
            <person name="Zahm M."/>
            <person name="Cabau C."/>
            <person name="Klopp C."/>
            <person name="Thompson A.W."/>
            <person name="Robinson-Rechavi M."/>
            <person name="Braasch I."/>
            <person name="Lecointre G."/>
            <person name="Bobe J."/>
            <person name="Postlethwait J.H."/>
            <person name="Berthelot C."/>
            <person name="Roest Crollius H."/>
            <person name="Guiguen Y."/>
        </authorList>
    </citation>
    <scope>NUCLEOTIDE SEQUENCE</scope>
    <source>
        <strain evidence="1">NC1722</strain>
    </source>
</reference>
<dbReference type="EMBL" id="JAINUG010002174">
    <property type="protein sequence ID" value="KAJ8351027.1"/>
    <property type="molecule type" value="Genomic_DNA"/>
</dbReference>
<comment type="caution">
    <text evidence="1">The sequence shown here is derived from an EMBL/GenBank/DDBJ whole genome shotgun (WGS) entry which is preliminary data.</text>
</comment>
<gene>
    <name evidence="1" type="ORF">AAFF_G00160890</name>
</gene>
<dbReference type="Proteomes" id="UP001221898">
    <property type="component" value="Unassembled WGS sequence"/>
</dbReference>
<organism evidence="1 2">
    <name type="scientific">Aldrovandia affinis</name>
    <dbReference type="NCBI Taxonomy" id="143900"/>
    <lineage>
        <taxon>Eukaryota</taxon>
        <taxon>Metazoa</taxon>
        <taxon>Chordata</taxon>
        <taxon>Craniata</taxon>
        <taxon>Vertebrata</taxon>
        <taxon>Euteleostomi</taxon>
        <taxon>Actinopterygii</taxon>
        <taxon>Neopterygii</taxon>
        <taxon>Teleostei</taxon>
        <taxon>Notacanthiformes</taxon>
        <taxon>Halosauridae</taxon>
        <taxon>Aldrovandia</taxon>
    </lineage>
</organism>
<accession>A0AAD7R0I3</accession>
<protein>
    <submittedName>
        <fullName evidence="1">Uncharacterized protein</fullName>
    </submittedName>
</protein>
<keyword evidence="2" id="KW-1185">Reference proteome</keyword>
<proteinExistence type="predicted"/>
<dbReference type="AlphaFoldDB" id="A0AAD7R0I3"/>
<evidence type="ECO:0000313" key="1">
    <source>
        <dbReference type="EMBL" id="KAJ8351027.1"/>
    </source>
</evidence>
<name>A0AAD7R0I3_9TELE</name>
<sequence length="133" mass="14731">MTLGWNDFLQWTGRAWWGLATDSEVNGLLCNATDGIVLYLPRSRQRTTCIMFSLRSVGMTINAIWDGEALTADGCGNRYTSLCHLATALLEMVFDYKCKDIESLDSCQRLVLGPIARQHISHGCHGGRLAYSG</sequence>
<evidence type="ECO:0000313" key="2">
    <source>
        <dbReference type="Proteomes" id="UP001221898"/>
    </source>
</evidence>